<sequence>MPIPKGGRVRVKTTKTGKKIRLTFTRGGKVVEAKRLKKARK</sequence>
<comment type="caution">
    <text evidence="1">The sequence shown here is derived from an EMBL/GenBank/DDBJ whole genome shotgun (WGS) entry which is preliminary data.</text>
</comment>
<protein>
    <submittedName>
        <fullName evidence="1">Uncharacterized protein</fullName>
    </submittedName>
</protein>
<name>A0A0F9M629_9ZZZZ</name>
<gene>
    <name evidence="1" type="ORF">LCGC14_1423620</name>
</gene>
<reference evidence="1" key="1">
    <citation type="journal article" date="2015" name="Nature">
        <title>Complex archaea that bridge the gap between prokaryotes and eukaryotes.</title>
        <authorList>
            <person name="Spang A."/>
            <person name="Saw J.H."/>
            <person name="Jorgensen S.L."/>
            <person name="Zaremba-Niedzwiedzka K."/>
            <person name="Martijn J."/>
            <person name="Lind A.E."/>
            <person name="van Eijk R."/>
            <person name="Schleper C."/>
            <person name="Guy L."/>
            <person name="Ettema T.J."/>
        </authorList>
    </citation>
    <scope>NUCLEOTIDE SEQUENCE</scope>
</reference>
<dbReference type="EMBL" id="LAZR01009524">
    <property type="protein sequence ID" value="KKM72135.1"/>
    <property type="molecule type" value="Genomic_DNA"/>
</dbReference>
<proteinExistence type="predicted"/>
<dbReference type="AlphaFoldDB" id="A0A0F9M629"/>
<evidence type="ECO:0000313" key="1">
    <source>
        <dbReference type="EMBL" id="KKM72135.1"/>
    </source>
</evidence>
<organism evidence="1">
    <name type="scientific">marine sediment metagenome</name>
    <dbReference type="NCBI Taxonomy" id="412755"/>
    <lineage>
        <taxon>unclassified sequences</taxon>
        <taxon>metagenomes</taxon>
        <taxon>ecological metagenomes</taxon>
    </lineage>
</organism>
<accession>A0A0F9M629</accession>